<dbReference type="Pfam" id="PF02544">
    <property type="entry name" value="Steroid_dh"/>
    <property type="match status" value="1"/>
</dbReference>
<keyword evidence="5 6" id="KW-0472">Membrane</keyword>
<dbReference type="PIRSF" id="PIRSF015596">
    <property type="entry name" value="5_alpha-SR2"/>
    <property type="match status" value="1"/>
</dbReference>
<proteinExistence type="inferred from homology"/>
<dbReference type="PANTHER" id="PTHR10556">
    <property type="entry name" value="3-OXO-5-ALPHA-STEROID 4-DEHYDROGENASE"/>
    <property type="match status" value="1"/>
</dbReference>
<protein>
    <recommendedName>
        <fullName evidence="7">3-oxo-5-alpha-steroid 4-dehydrogenase C-terminal domain-containing protein</fullName>
    </recommendedName>
</protein>
<evidence type="ECO:0000256" key="5">
    <source>
        <dbReference type="ARBA" id="ARBA00023136"/>
    </source>
</evidence>
<dbReference type="PANTHER" id="PTHR10556:SF43">
    <property type="entry name" value="STEROID 5-ALPHA-REDUCTASE DET2"/>
    <property type="match status" value="1"/>
</dbReference>
<evidence type="ECO:0000313" key="8">
    <source>
        <dbReference type="EMBL" id="CAK7224892.1"/>
    </source>
</evidence>
<evidence type="ECO:0000256" key="4">
    <source>
        <dbReference type="ARBA" id="ARBA00022989"/>
    </source>
</evidence>
<comment type="caution">
    <text evidence="8">The sequence shown here is derived from an EMBL/GenBank/DDBJ whole genome shotgun (WGS) entry which is preliminary data.</text>
</comment>
<feature type="transmembrane region" description="Helical" evidence="6">
    <location>
        <begin position="117"/>
        <end position="141"/>
    </location>
</feature>
<feature type="transmembrane region" description="Helical" evidence="6">
    <location>
        <begin position="85"/>
        <end position="105"/>
    </location>
</feature>
<organism evidence="8 9">
    <name type="scientific">Sporothrix curviconia</name>
    <dbReference type="NCBI Taxonomy" id="1260050"/>
    <lineage>
        <taxon>Eukaryota</taxon>
        <taxon>Fungi</taxon>
        <taxon>Dikarya</taxon>
        <taxon>Ascomycota</taxon>
        <taxon>Pezizomycotina</taxon>
        <taxon>Sordariomycetes</taxon>
        <taxon>Sordariomycetidae</taxon>
        <taxon>Ophiostomatales</taxon>
        <taxon>Ophiostomataceae</taxon>
        <taxon>Sporothrix</taxon>
    </lineage>
</organism>
<evidence type="ECO:0000256" key="3">
    <source>
        <dbReference type="ARBA" id="ARBA00022692"/>
    </source>
</evidence>
<feature type="transmembrane region" description="Helical" evidence="6">
    <location>
        <begin position="161"/>
        <end position="180"/>
    </location>
</feature>
<dbReference type="Proteomes" id="UP001642405">
    <property type="component" value="Unassembled WGS sequence"/>
</dbReference>
<sequence>MAVIEDWMPPTRENYKFILQLWTFYPLFASLQWVVSWYGMGKTSVANSRFNIPGRIAWMTMESPGFLTLLYIMSTLTRAQGIADLPWQNKVLAGLFVIHYSYRAVMYPLMAPSMSPIHVIVWVLGLSFQLANATCIGSWLAAYGPTTAAAWEAQLAPWSTLQFVVGIAVFYLGLAANYYHDDELREIRRREEQRQARVTLENGTPVQAVDKHYRLPEAGLFQYMLYPHYFVEWVEWAGFYMAAGWGCVPARMFVVNEVFAMLPRAVRGKQWYIQRFGADQVGRRWAVIPGVI</sequence>
<dbReference type="InterPro" id="IPR016636">
    <property type="entry name" value="3-oxo-5-alpha-steroid_4-DH"/>
</dbReference>
<dbReference type="EMBL" id="CAWUHB010000031">
    <property type="protein sequence ID" value="CAK7224892.1"/>
    <property type="molecule type" value="Genomic_DNA"/>
</dbReference>
<accession>A0ABP0BYT2</accession>
<reference evidence="8 9" key="1">
    <citation type="submission" date="2024-01" db="EMBL/GenBank/DDBJ databases">
        <authorList>
            <person name="Allen C."/>
            <person name="Tagirdzhanova G."/>
        </authorList>
    </citation>
    <scope>NUCLEOTIDE SEQUENCE [LARGE SCALE GENOMIC DNA]</scope>
</reference>
<feature type="transmembrane region" description="Helical" evidence="6">
    <location>
        <begin position="17"/>
        <end position="35"/>
    </location>
</feature>
<dbReference type="InterPro" id="IPR001104">
    <property type="entry name" value="3-oxo-5_a-steroid_4-DH_C"/>
</dbReference>
<feature type="transmembrane region" description="Helical" evidence="6">
    <location>
        <begin position="56"/>
        <end position="73"/>
    </location>
</feature>
<evidence type="ECO:0000259" key="7">
    <source>
        <dbReference type="Pfam" id="PF02544"/>
    </source>
</evidence>
<feature type="domain" description="3-oxo-5-alpha-steroid 4-dehydrogenase C-terminal" evidence="7">
    <location>
        <begin position="117"/>
        <end position="291"/>
    </location>
</feature>
<dbReference type="PROSITE" id="PS50244">
    <property type="entry name" value="S5A_REDUCTASE"/>
    <property type="match status" value="1"/>
</dbReference>
<dbReference type="InterPro" id="IPR039357">
    <property type="entry name" value="SRD5A/TECR"/>
</dbReference>
<gene>
    <name evidence="8" type="ORF">SCUCBS95973_005673</name>
</gene>
<comment type="subcellular location">
    <subcellularLocation>
        <location evidence="1">Membrane</location>
        <topology evidence="1">Multi-pass membrane protein</topology>
    </subcellularLocation>
</comment>
<keyword evidence="4 6" id="KW-1133">Transmembrane helix</keyword>
<name>A0ABP0BYT2_9PEZI</name>
<comment type="similarity">
    <text evidence="2">Belongs to the steroid 5-alpha reductase family.</text>
</comment>
<evidence type="ECO:0000256" key="2">
    <source>
        <dbReference type="ARBA" id="ARBA00007742"/>
    </source>
</evidence>
<keyword evidence="3 6" id="KW-0812">Transmembrane</keyword>
<evidence type="ECO:0000313" key="9">
    <source>
        <dbReference type="Proteomes" id="UP001642405"/>
    </source>
</evidence>
<evidence type="ECO:0000256" key="1">
    <source>
        <dbReference type="ARBA" id="ARBA00004141"/>
    </source>
</evidence>
<evidence type="ECO:0000256" key="6">
    <source>
        <dbReference type="SAM" id="Phobius"/>
    </source>
</evidence>
<keyword evidence="9" id="KW-1185">Reference proteome</keyword>